<dbReference type="FunFam" id="2.110.10.10:FF:000007">
    <property type="entry name" value="stromelysin-3 isoform X2"/>
    <property type="match status" value="1"/>
</dbReference>
<dbReference type="STRING" id="45351.A7S526"/>
<dbReference type="Pfam" id="PF00413">
    <property type="entry name" value="Peptidase_M10"/>
    <property type="match status" value="1"/>
</dbReference>
<keyword evidence="2" id="KW-0645">Protease</keyword>
<feature type="binding site" evidence="13">
    <location>
        <position position="224"/>
    </location>
    <ligand>
        <name>Zn(2+)</name>
        <dbReference type="ChEBI" id="CHEBI:29105"/>
        <label>2</label>
        <note>catalytic</note>
    </ligand>
</feature>
<dbReference type="InterPro" id="IPR001818">
    <property type="entry name" value="Pept_M10_metallopeptidase"/>
</dbReference>
<dbReference type="InterPro" id="IPR000585">
    <property type="entry name" value="Hemopexin-like_dom"/>
</dbReference>
<dbReference type="SUPFAM" id="SSF47090">
    <property type="entry name" value="PGBD-like"/>
    <property type="match status" value="1"/>
</dbReference>
<evidence type="ECO:0000256" key="4">
    <source>
        <dbReference type="ARBA" id="ARBA00022729"/>
    </source>
</evidence>
<dbReference type="Proteomes" id="UP000001593">
    <property type="component" value="Unassembled WGS sequence"/>
</dbReference>
<feature type="binding site" evidence="14">
    <location>
        <position position="427"/>
    </location>
    <ligand>
        <name>Ca(2+)</name>
        <dbReference type="ChEBI" id="CHEBI:29108"/>
        <label>4</label>
    </ligand>
</feature>
<feature type="binding site" evidence="14">
    <location>
        <position position="193"/>
    </location>
    <ligand>
        <name>Ca(2+)</name>
        <dbReference type="ChEBI" id="CHEBI:29108"/>
        <label>3</label>
    </ligand>
</feature>
<feature type="binding site" evidence="14">
    <location>
        <position position="196"/>
    </location>
    <ligand>
        <name>Ca(2+)</name>
        <dbReference type="ChEBI" id="CHEBI:29108"/>
        <label>3</label>
    </ligand>
</feature>
<evidence type="ECO:0000256" key="14">
    <source>
        <dbReference type="PIRSR" id="PIRSR621190-2"/>
    </source>
</evidence>
<dbReference type="PROSITE" id="PS51642">
    <property type="entry name" value="HEMOPEXIN_2"/>
    <property type="match status" value="3"/>
</dbReference>
<feature type="signal peptide" evidence="18">
    <location>
        <begin position="1"/>
        <end position="19"/>
    </location>
</feature>
<evidence type="ECO:0000256" key="7">
    <source>
        <dbReference type="ARBA" id="ARBA00022833"/>
    </source>
</evidence>
<dbReference type="Pfam" id="PF00045">
    <property type="entry name" value="Hemopexin"/>
    <property type="match status" value="4"/>
</dbReference>
<dbReference type="PANTHER" id="PTHR10201">
    <property type="entry name" value="MATRIX METALLOPROTEINASE"/>
    <property type="match status" value="1"/>
</dbReference>
<dbReference type="InterPro" id="IPR006026">
    <property type="entry name" value="Peptidase_Metallo"/>
</dbReference>
<feature type="binding site" evidence="14">
    <location>
        <position position="194"/>
    </location>
    <ligand>
        <name>Ca(2+)</name>
        <dbReference type="ChEBI" id="CHEBI:29108"/>
        <label>1</label>
    </ligand>
</feature>
<evidence type="ECO:0000256" key="1">
    <source>
        <dbReference type="ARBA" id="ARBA00010370"/>
    </source>
</evidence>
<evidence type="ECO:0000256" key="8">
    <source>
        <dbReference type="ARBA" id="ARBA00022837"/>
    </source>
</evidence>
<dbReference type="GO" id="GO:0006508">
    <property type="term" value="P:proteolysis"/>
    <property type="evidence" value="ECO:0007669"/>
    <property type="project" value="UniProtKB-KW"/>
</dbReference>
<accession>A7S526</accession>
<feature type="binding site" evidence="14">
    <location>
        <position position="191"/>
    </location>
    <ligand>
        <name>Zn(2+)</name>
        <dbReference type="ChEBI" id="CHEBI:29105"/>
        <label>1</label>
    </ligand>
</feature>
<comment type="cofactor">
    <cofactor evidence="14">
        <name>Ca(2+)</name>
        <dbReference type="ChEBI" id="CHEBI:29108"/>
    </cofactor>
    <text evidence="14">Can bind about 5 Ca(2+) ions per subunit.</text>
</comment>
<comment type="cofactor">
    <cofactor evidence="14">
        <name>Zn(2+)</name>
        <dbReference type="ChEBI" id="CHEBI:29105"/>
    </cofactor>
    <text evidence="14">Binds 2 Zn(2+) ions per subunit.</text>
</comment>
<evidence type="ECO:0000256" key="11">
    <source>
        <dbReference type="ARBA" id="ARBA00023157"/>
    </source>
</evidence>
<feature type="binding site" evidence="14">
    <location>
        <position position="121"/>
    </location>
    <ligand>
        <name>Ca(2+)</name>
        <dbReference type="ChEBI" id="CHEBI:29108"/>
        <label>1</label>
    </ligand>
</feature>
<dbReference type="InterPro" id="IPR024079">
    <property type="entry name" value="MetalloPept_cat_dom_sf"/>
</dbReference>
<feature type="repeat" description="Hemopexin" evidence="16">
    <location>
        <begin position="423"/>
        <end position="470"/>
    </location>
</feature>
<dbReference type="AlphaFoldDB" id="A7S526"/>
<evidence type="ECO:0000313" key="21">
    <source>
        <dbReference type="Proteomes" id="UP000001593"/>
    </source>
</evidence>
<feature type="active site" evidence="12">
    <location>
        <position position="215"/>
    </location>
</feature>
<comment type="similarity">
    <text evidence="1">Belongs to the peptidase M10A family.</text>
</comment>
<feature type="binding site" evidence="14">
    <location>
        <position position="189"/>
    </location>
    <ligand>
        <name>Ca(2+)</name>
        <dbReference type="ChEBI" id="CHEBI:29108"/>
        <label>2</label>
    </ligand>
</feature>
<dbReference type="PROSITE" id="PS00024">
    <property type="entry name" value="HEMOPEXIN"/>
    <property type="match status" value="1"/>
</dbReference>
<evidence type="ECO:0000256" key="6">
    <source>
        <dbReference type="ARBA" id="ARBA00022801"/>
    </source>
</evidence>
<dbReference type="InterPro" id="IPR018486">
    <property type="entry name" value="Hemopexin_CS"/>
</dbReference>
<dbReference type="MEROPS" id="M10.010"/>
<feature type="binding site" evidence="14">
    <location>
        <position position="173"/>
    </location>
    <ligand>
        <name>Ca(2+)</name>
        <dbReference type="ChEBI" id="CHEBI:29108"/>
        <label>3</label>
    </ligand>
</feature>
<dbReference type="InterPro" id="IPR033739">
    <property type="entry name" value="M10A_MMP"/>
</dbReference>
<dbReference type="eggNOG" id="KOG1565">
    <property type="taxonomic scope" value="Eukaryota"/>
</dbReference>
<feature type="binding site" evidence="14">
    <location>
        <position position="167"/>
    </location>
    <ligand>
        <name>Zn(2+)</name>
        <dbReference type="ChEBI" id="CHEBI:29105"/>
        <label>1</label>
    </ligand>
</feature>
<dbReference type="InterPro" id="IPR036375">
    <property type="entry name" value="Hemopexin-like_dom_sf"/>
</dbReference>
<dbReference type="PANTHER" id="PTHR10201:SF291">
    <property type="entry name" value="MATRIX METALLOPROTEINASE 1, ISOFORM C-RELATED"/>
    <property type="match status" value="1"/>
</dbReference>
<gene>
    <name evidence="20" type="ORF">NEMVEDRAFT_v1g166550</name>
</gene>
<dbReference type="CDD" id="cd00094">
    <property type="entry name" value="HX"/>
    <property type="match status" value="1"/>
</dbReference>
<dbReference type="InterPro" id="IPR002477">
    <property type="entry name" value="Peptidoglycan-bd-like"/>
</dbReference>
<dbReference type="InterPro" id="IPR018487">
    <property type="entry name" value="Hemopexin-like_repeat"/>
</dbReference>
<evidence type="ECO:0000256" key="12">
    <source>
        <dbReference type="PIRSR" id="PIRSR001191-1"/>
    </source>
</evidence>
<keyword evidence="11" id="KW-1015">Disulfide bond</keyword>
<dbReference type="PIRSF" id="PIRSF001191">
    <property type="entry name" value="Peptidase_M10A_matrix"/>
    <property type="match status" value="1"/>
</dbReference>
<evidence type="ECO:0000256" key="2">
    <source>
        <dbReference type="ARBA" id="ARBA00022670"/>
    </source>
</evidence>
<dbReference type="Gene3D" id="2.110.10.10">
    <property type="entry name" value="Hemopexin-like domain"/>
    <property type="match status" value="1"/>
</dbReference>
<feature type="binding site" evidence="14">
    <location>
        <position position="180"/>
    </location>
    <ligand>
        <name>Zn(2+)</name>
        <dbReference type="ChEBI" id="CHEBI:29105"/>
        <label>1</label>
    </ligand>
</feature>
<feature type="binding site" evidence="14">
    <location>
        <position position="289"/>
    </location>
    <ligand>
        <name>Ca(2+)</name>
        <dbReference type="ChEBI" id="CHEBI:29108"/>
        <label>4</label>
    </ligand>
</feature>
<evidence type="ECO:0000256" key="16">
    <source>
        <dbReference type="PROSITE-ProRule" id="PRU01011"/>
    </source>
</evidence>
<organism evidence="20 21">
    <name type="scientific">Nematostella vectensis</name>
    <name type="common">Starlet sea anemone</name>
    <dbReference type="NCBI Taxonomy" id="45351"/>
    <lineage>
        <taxon>Eukaryota</taxon>
        <taxon>Metazoa</taxon>
        <taxon>Cnidaria</taxon>
        <taxon>Anthozoa</taxon>
        <taxon>Hexacorallia</taxon>
        <taxon>Actiniaria</taxon>
        <taxon>Edwardsiidae</taxon>
        <taxon>Nematostella</taxon>
    </lineage>
</organism>
<dbReference type="CDD" id="cd04278">
    <property type="entry name" value="ZnMc_MMP"/>
    <property type="match status" value="1"/>
</dbReference>
<dbReference type="SUPFAM" id="SSF55486">
    <property type="entry name" value="Metalloproteases ('zincins'), catalytic domain"/>
    <property type="match status" value="1"/>
</dbReference>
<name>A7S526_NEMVE</name>
<feature type="binding site" description="in inhibited form" evidence="14">
    <location>
        <position position="81"/>
    </location>
    <ligand>
        <name>Zn(2+)</name>
        <dbReference type="ChEBI" id="CHEBI:29105"/>
        <label>2</label>
        <note>catalytic</note>
    </ligand>
</feature>
<dbReference type="Pfam" id="PF01471">
    <property type="entry name" value="PG_binding_1"/>
    <property type="match status" value="1"/>
</dbReference>
<evidence type="ECO:0000256" key="5">
    <source>
        <dbReference type="ARBA" id="ARBA00022737"/>
    </source>
</evidence>
<feature type="binding site" evidence="14">
    <location>
        <position position="187"/>
    </location>
    <ligand>
        <name>Ca(2+)</name>
        <dbReference type="ChEBI" id="CHEBI:29108"/>
        <label>2</label>
    </ligand>
</feature>
<evidence type="ECO:0000256" key="9">
    <source>
        <dbReference type="ARBA" id="ARBA00023049"/>
    </source>
</evidence>
<dbReference type="GO" id="GO:0030198">
    <property type="term" value="P:extracellular matrix organization"/>
    <property type="evidence" value="ECO:0000318"/>
    <property type="project" value="GO_Central"/>
</dbReference>
<dbReference type="SMART" id="SM00120">
    <property type="entry name" value="HX"/>
    <property type="match status" value="4"/>
</dbReference>
<dbReference type="GO" id="GO:0031012">
    <property type="term" value="C:extracellular matrix"/>
    <property type="evidence" value="ECO:0007669"/>
    <property type="project" value="InterPro"/>
</dbReference>
<evidence type="ECO:0000256" key="3">
    <source>
        <dbReference type="ARBA" id="ARBA00022723"/>
    </source>
</evidence>
<feature type="repeat" description="Hemopexin" evidence="16">
    <location>
        <begin position="281"/>
        <end position="330"/>
    </location>
</feature>
<evidence type="ECO:0000259" key="19">
    <source>
        <dbReference type="SMART" id="SM00235"/>
    </source>
</evidence>
<feature type="binding site" evidence="14">
    <location>
        <position position="165"/>
    </location>
    <ligand>
        <name>Zn(2+)</name>
        <dbReference type="ChEBI" id="CHEBI:29105"/>
        <label>1</label>
    </ligand>
</feature>
<dbReference type="GO" id="GO:0030574">
    <property type="term" value="P:collagen catabolic process"/>
    <property type="evidence" value="ECO:0000318"/>
    <property type="project" value="GO_Central"/>
</dbReference>
<dbReference type="Gene3D" id="3.40.390.10">
    <property type="entry name" value="Collagenase (Catalytic Domain)"/>
    <property type="match status" value="1"/>
</dbReference>
<dbReference type="SMART" id="SM00235">
    <property type="entry name" value="ZnMc"/>
    <property type="match status" value="1"/>
</dbReference>
<dbReference type="EMBL" id="DS469581">
    <property type="protein sequence ID" value="EDO41167.1"/>
    <property type="molecule type" value="Genomic_DNA"/>
</dbReference>
<feature type="modified residue" description="Phosphotyrosine; by PKDCC" evidence="15">
    <location>
        <position position="365"/>
    </location>
</feature>
<feature type="domain" description="Peptidase metallopeptidase" evidence="19">
    <location>
        <begin position="102"/>
        <end position="259"/>
    </location>
</feature>
<reference evidence="20 21" key="1">
    <citation type="journal article" date="2007" name="Science">
        <title>Sea anemone genome reveals ancestral eumetazoan gene repertoire and genomic organization.</title>
        <authorList>
            <person name="Putnam N.H."/>
            <person name="Srivastava M."/>
            <person name="Hellsten U."/>
            <person name="Dirks B."/>
            <person name="Chapman J."/>
            <person name="Salamov A."/>
            <person name="Terry A."/>
            <person name="Shapiro H."/>
            <person name="Lindquist E."/>
            <person name="Kapitonov V.V."/>
            <person name="Jurka J."/>
            <person name="Genikhovich G."/>
            <person name="Grigoriev I.V."/>
            <person name="Lucas S.M."/>
            <person name="Steele R.E."/>
            <person name="Finnerty J.R."/>
            <person name="Technau U."/>
            <person name="Martindale M.Q."/>
            <person name="Rokhsar D.S."/>
        </authorList>
    </citation>
    <scope>NUCLEOTIDE SEQUENCE [LARGE SCALE GENOMIC DNA]</scope>
    <source>
        <strain evidence="21">CH2 X CH6</strain>
    </source>
</reference>
<dbReference type="SUPFAM" id="SSF50923">
    <property type="entry name" value="Hemopexin-like domain"/>
    <property type="match status" value="1"/>
</dbReference>
<feature type="binding site" evidence="14">
    <location>
        <position position="232"/>
    </location>
    <ligand>
        <name>Zn(2+)</name>
        <dbReference type="ChEBI" id="CHEBI:29105"/>
        <label>2</label>
        <note>catalytic</note>
    </ligand>
</feature>
<evidence type="ECO:0000256" key="13">
    <source>
        <dbReference type="PIRSR" id="PIRSR001191-2"/>
    </source>
</evidence>
<feature type="binding site" evidence="13">
    <location>
        <position position="218"/>
    </location>
    <ligand>
        <name>Zn(2+)</name>
        <dbReference type="ChEBI" id="CHEBI:29105"/>
        <label>2</label>
        <note>catalytic</note>
    </ligand>
</feature>
<feature type="chain" id="PRO_5002714753" description="Peptidase metallopeptidase domain-containing protein" evidence="18">
    <location>
        <begin position="20"/>
        <end position="515"/>
    </location>
</feature>
<feature type="binding site" evidence="14">
    <location>
        <position position="172"/>
    </location>
    <ligand>
        <name>Ca(2+)</name>
        <dbReference type="ChEBI" id="CHEBI:29108"/>
        <label>3</label>
    </ligand>
</feature>
<evidence type="ECO:0000256" key="10">
    <source>
        <dbReference type="ARBA" id="ARBA00023145"/>
    </source>
</evidence>
<sequence length="515" mass="57929">MNLWLVLGVLLQWVCISDTAPIAQDYLTRYGYLDAPNRKTGAIRSRQDLSRAIRQFQRYTGLQETGIMDAATKSKMEQPRCGLPDIVGTSENARRKRRYALQGSRWEKSEITYRFASYGNDLSRTAVRRIFARAAKLWSDKMQLNIKETSDAKADFTVSFNSYDHGDGDPFDGPGGTLAHAFFPQYGGDLHFDDSETYTEGKDAGVNLLFVAAHELGHTLGLSHSDVWQSVMAPYYPGYKANLELHEDDVKGIRHLYGSRTSSTIPTSSSGGPDKPAGGGPDTCTTDLDTVVVAGDGNTYAFKDAYVWKLRETGFAPGYPQLISKLWPGLPDSLDAAVGWGEDITFFFKGKLYWKYQGFKVYPDYPKRISNWGLPGKIDAAFVWGRNGRTYFIKDDKYYRHNPYSGVIDNGYPRPLSVWPGLPERVDAAVQDARGITFFFYKNYYFRFDDDRFRVDYGYPKSMNKVWLGCETAGQELNKNKTVMGCPCTCGAKGMADSQIHQFILALSLLFVQLL</sequence>
<keyword evidence="3 13" id="KW-0479">Metal-binding</keyword>
<feature type="binding site" evidence="14">
    <location>
        <position position="381"/>
    </location>
    <ligand>
        <name>Ca(2+)</name>
        <dbReference type="ChEBI" id="CHEBI:29108"/>
        <label>5</label>
    </ligand>
</feature>
<feature type="binding site" evidence="13">
    <location>
        <position position="214"/>
    </location>
    <ligand>
        <name>Zn(2+)</name>
        <dbReference type="ChEBI" id="CHEBI:29105"/>
        <label>2</label>
        <note>catalytic</note>
    </ligand>
</feature>
<feature type="binding site" evidence="14">
    <location>
        <position position="335"/>
    </location>
    <ligand>
        <name>Ca(2+)</name>
        <dbReference type="ChEBI" id="CHEBI:29108"/>
        <label>4</label>
    </ligand>
</feature>
<keyword evidence="7 13" id="KW-0862">Zinc</keyword>
<evidence type="ECO:0000256" key="17">
    <source>
        <dbReference type="SAM" id="MobiDB-lite"/>
    </source>
</evidence>
<feature type="repeat" description="Hemopexin" evidence="16">
    <location>
        <begin position="375"/>
        <end position="422"/>
    </location>
</feature>
<dbReference type="InterPro" id="IPR036365">
    <property type="entry name" value="PGBD-like_sf"/>
</dbReference>
<feature type="region of interest" description="Disordered" evidence="17">
    <location>
        <begin position="259"/>
        <end position="282"/>
    </location>
</feature>
<dbReference type="PROSITE" id="PS00546">
    <property type="entry name" value="CYSTEINE_SWITCH"/>
    <property type="match status" value="1"/>
</dbReference>
<keyword evidence="6" id="KW-0378">Hydrolase</keyword>
<evidence type="ECO:0000256" key="15">
    <source>
        <dbReference type="PIRSR" id="PIRSR621190-4"/>
    </source>
</evidence>
<keyword evidence="8 14" id="KW-0106">Calcium</keyword>
<dbReference type="OMA" id="DAEQWTI"/>
<feature type="binding site" evidence="14">
    <location>
        <position position="196"/>
    </location>
    <ligand>
        <name>Ca(2+)</name>
        <dbReference type="ChEBI" id="CHEBI:29108"/>
        <label>1</label>
    </ligand>
</feature>
<dbReference type="PhylomeDB" id="A7S526"/>
<keyword evidence="5" id="KW-0677">Repeat</keyword>
<dbReference type="InterPro" id="IPR021190">
    <property type="entry name" value="Pept_M10A"/>
</dbReference>
<protein>
    <recommendedName>
        <fullName evidence="19">Peptidase metallopeptidase domain-containing protein</fullName>
    </recommendedName>
</protein>
<dbReference type="FunFam" id="3.40.390.10:FF:000022">
    <property type="entry name" value="Matrix metalloproteinase 1, isoform C"/>
    <property type="match status" value="1"/>
</dbReference>
<proteinExistence type="inferred from homology"/>
<evidence type="ECO:0000256" key="18">
    <source>
        <dbReference type="SAM" id="SignalP"/>
    </source>
</evidence>
<dbReference type="InterPro" id="IPR021158">
    <property type="entry name" value="Pept_M10A_Zn_BS"/>
</dbReference>
<dbReference type="InParanoid" id="A7S526"/>
<keyword evidence="4 18" id="KW-0732">Signal</keyword>
<dbReference type="GO" id="GO:0004222">
    <property type="term" value="F:metalloendopeptidase activity"/>
    <property type="evidence" value="ECO:0000318"/>
    <property type="project" value="GO_Central"/>
</dbReference>
<evidence type="ECO:0000313" key="20">
    <source>
        <dbReference type="EMBL" id="EDO41167.1"/>
    </source>
</evidence>
<keyword evidence="21" id="KW-1185">Reference proteome</keyword>
<feature type="binding site" evidence="14">
    <location>
        <position position="155"/>
    </location>
    <ligand>
        <name>Ca(2+)</name>
        <dbReference type="ChEBI" id="CHEBI:29108"/>
        <label>2</label>
    </ligand>
</feature>
<dbReference type="GO" id="GO:0008270">
    <property type="term" value="F:zinc ion binding"/>
    <property type="evidence" value="ECO:0007669"/>
    <property type="project" value="InterPro"/>
</dbReference>
<dbReference type="PRINTS" id="PR00138">
    <property type="entry name" value="MATRIXIN"/>
</dbReference>
<dbReference type="HOGENOM" id="CLU_015489_8_3_1"/>
<feature type="binding site" evidence="14">
    <location>
        <position position="337"/>
    </location>
    <ligand>
        <name>Ca(2+)</name>
        <dbReference type="ChEBI" id="CHEBI:29108"/>
        <label>5</label>
    </ligand>
</feature>
<keyword evidence="9" id="KW-0482">Metalloprotease</keyword>
<keyword evidence="10" id="KW-0865">Zymogen</keyword>